<keyword evidence="1" id="KW-0007">Acetylation</keyword>
<protein>
    <recommendedName>
        <fullName evidence="2">Aminoglycoside phosphotransferase domain-containing protein</fullName>
    </recommendedName>
</protein>
<proteinExistence type="predicted"/>
<dbReference type="PANTHER" id="PTHR47829">
    <property type="entry name" value="HYDROLASE, PUTATIVE (AFU_ORTHOLOGUE AFUA_1G12880)-RELATED"/>
    <property type="match status" value="1"/>
</dbReference>
<organism evidence="3 4">
    <name type="scientific">Chrysolophus pictus</name>
    <name type="common">Golden pheasant</name>
    <name type="synonym">Phasianus pictus</name>
    <dbReference type="NCBI Taxonomy" id="9089"/>
    <lineage>
        <taxon>Eukaryota</taxon>
        <taxon>Metazoa</taxon>
        <taxon>Chordata</taxon>
        <taxon>Craniata</taxon>
        <taxon>Vertebrata</taxon>
        <taxon>Euteleostomi</taxon>
        <taxon>Archelosauria</taxon>
        <taxon>Archosauria</taxon>
        <taxon>Dinosauria</taxon>
        <taxon>Saurischia</taxon>
        <taxon>Theropoda</taxon>
        <taxon>Coelurosauria</taxon>
        <taxon>Aves</taxon>
        <taxon>Neognathae</taxon>
        <taxon>Galloanserae</taxon>
        <taxon>Galliformes</taxon>
        <taxon>Phasianidae</taxon>
        <taxon>Phasianinae</taxon>
        <taxon>Chrysolophus</taxon>
    </lineage>
</organism>
<dbReference type="InterPro" id="IPR023214">
    <property type="entry name" value="HAD_sf"/>
</dbReference>
<feature type="domain" description="Aminoglycoside phosphotransferase" evidence="2">
    <location>
        <begin position="302"/>
        <end position="523"/>
    </location>
</feature>
<dbReference type="Ensembl" id="ENSCPIT00010007645.1">
    <property type="protein sequence ID" value="ENSCPIP00010006483.1"/>
    <property type="gene ID" value="ENSCPIG00010005019.1"/>
</dbReference>
<dbReference type="Proteomes" id="UP000694543">
    <property type="component" value="Unplaced"/>
</dbReference>
<dbReference type="Pfam" id="PF00702">
    <property type="entry name" value="Hydrolase"/>
    <property type="match status" value="1"/>
</dbReference>
<dbReference type="Pfam" id="PF01636">
    <property type="entry name" value="APH"/>
    <property type="match status" value="1"/>
</dbReference>
<dbReference type="Gene3D" id="3.90.1200.10">
    <property type="match status" value="1"/>
</dbReference>
<dbReference type="InterPro" id="IPR023198">
    <property type="entry name" value="PGP-like_dom2"/>
</dbReference>
<dbReference type="PRINTS" id="PR00413">
    <property type="entry name" value="HADHALOGNASE"/>
</dbReference>
<evidence type="ECO:0000256" key="1">
    <source>
        <dbReference type="ARBA" id="ARBA00022990"/>
    </source>
</evidence>
<evidence type="ECO:0000313" key="3">
    <source>
        <dbReference type="Ensembl" id="ENSCPIP00010006483.1"/>
    </source>
</evidence>
<dbReference type="CDD" id="cd02603">
    <property type="entry name" value="HAD_sEH-N_like"/>
    <property type="match status" value="1"/>
</dbReference>
<dbReference type="CDD" id="cd05154">
    <property type="entry name" value="ACAD10_11_N-like"/>
    <property type="match status" value="1"/>
</dbReference>
<reference evidence="3" key="1">
    <citation type="submission" date="2025-08" db="UniProtKB">
        <authorList>
            <consortium name="Ensembl"/>
        </authorList>
    </citation>
    <scope>IDENTIFICATION</scope>
</reference>
<dbReference type="InterPro" id="IPR006439">
    <property type="entry name" value="HAD-SF_hydro_IA"/>
</dbReference>
<dbReference type="InterPro" id="IPR002575">
    <property type="entry name" value="Aminoglycoside_PTrfase"/>
</dbReference>
<dbReference type="InterPro" id="IPR036412">
    <property type="entry name" value="HAD-like_sf"/>
</dbReference>
<accession>A0A8C3L892</accession>
<name>A0A8C3L892_CHRPC</name>
<dbReference type="Gene3D" id="1.10.150.240">
    <property type="entry name" value="Putative phosphatase, domain 2"/>
    <property type="match status" value="1"/>
</dbReference>
<dbReference type="NCBIfam" id="TIGR02247">
    <property type="entry name" value="HAD-1A3-hyp"/>
    <property type="match status" value="1"/>
</dbReference>
<dbReference type="InterPro" id="IPR011009">
    <property type="entry name" value="Kinase-like_dom_sf"/>
</dbReference>
<evidence type="ECO:0000259" key="2">
    <source>
        <dbReference type="Pfam" id="PF01636"/>
    </source>
</evidence>
<dbReference type="Gene3D" id="3.30.200.20">
    <property type="entry name" value="Phosphorylase Kinase, domain 1"/>
    <property type="match status" value="1"/>
</dbReference>
<dbReference type="InterPro" id="IPR052898">
    <property type="entry name" value="ACAD10-like"/>
</dbReference>
<dbReference type="InterPro" id="IPR041726">
    <property type="entry name" value="ACAD10_11_N"/>
</dbReference>
<dbReference type="PANTHER" id="PTHR47829:SF3">
    <property type="entry name" value="AMINOGLYCOSIDE PHOSPHOTRANSFERASE DOMAIN-CONTAINING PROTEIN"/>
    <property type="match status" value="1"/>
</dbReference>
<evidence type="ECO:0000313" key="4">
    <source>
        <dbReference type="Proteomes" id="UP000694543"/>
    </source>
</evidence>
<reference evidence="3" key="2">
    <citation type="submission" date="2025-09" db="UniProtKB">
        <authorList>
            <consortium name="Ensembl"/>
        </authorList>
    </citation>
    <scope>IDENTIFICATION</scope>
</reference>
<dbReference type="SUPFAM" id="SSF56112">
    <property type="entry name" value="Protein kinase-like (PK-like)"/>
    <property type="match status" value="1"/>
</dbReference>
<dbReference type="Gene3D" id="3.40.50.1000">
    <property type="entry name" value="HAD superfamily/HAD-like"/>
    <property type="match status" value="1"/>
</dbReference>
<sequence length="747" mass="84149">MAALTSAAQGPTTLLQNWLFSPRGHYTRSKDEAHHISSHECWSYTSNLRAVEEFQACFPVLMVPYVLSPGFLTFLYIDWEAQNCIPAGTVQQALHSGGENSLSLKYTRGELTTVEFLQELGQQCFEIANICVPVNSFLTNLIRSEMIKQLPIMAEAIQCIRAEGLKIALLSNSFQLPNGERFLPLDQKHFDVIVEAYQEGKCKPDPRIYKLCLERLDVQPQESIFLDNSSQSLKAAAQLGIKTVKVDDLEVAFKELETYLGFPLKGFVPYTRSVRPTMEVPKDSLQKYLENVFSDQATGPLTLRQFGCGQSAQTYFVKFGDRSLVLKKEVLDSLLPSGPAVGREYRVLKALSEAGVPVPTVLALCEDRSILGTPFYLMEHCAGHVYRDASLPTLLPNQRRAIYAAMSEVLSKIHSTDLRAAKLQDSGDHGNYIQQQVDTWTKQYRATETHIIPAMERLIEWLPLHFPESQKTTVVHGNFRLDNLIFHPKRPEVLAVLGWKFSILGDPISDLANNCMAYFLPPQFDPMKGLAKYDLRHLGVPTAEEYCQKYCGHMGMELPENWNFYMAFVFFRLAAMLQRLHKQSLTGEVRSPTTLALLYRGPQPAAQTHKYFMESSHIELGKVRPPEHASAGFGHSWLCMLIPLKFQAVEQNEALLRVSWISRRAKRFCVFTVVHFVVKLCLANRKKRPKGNTHTQHFSSCCSFLDAKSELGLFSVLIGGCCVLTSLLGGLSRGQSSEFLQVELSDF</sequence>
<keyword evidence="4" id="KW-1185">Reference proteome</keyword>
<dbReference type="SUPFAM" id="SSF56784">
    <property type="entry name" value="HAD-like"/>
    <property type="match status" value="1"/>
</dbReference>
<dbReference type="AlphaFoldDB" id="A0A8C3L892"/>
<dbReference type="NCBIfam" id="TIGR01509">
    <property type="entry name" value="HAD-SF-IA-v3"/>
    <property type="match status" value="1"/>
</dbReference>
<dbReference type="InterPro" id="IPR011945">
    <property type="entry name" value="HAD-SF_ppase_IA/epoxid_hydro_N"/>
</dbReference>